<name>V6M5Q2_9BACL</name>
<dbReference type="AlphaFoldDB" id="V6M5Q2"/>
<dbReference type="STRING" id="1408254.T458_20685"/>
<dbReference type="EMBL" id="AYJU01000017">
    <property type="protein sequence ID" value="EST53904.1"/>
    <property type="molecule type" value="Genomic_DNA"/>
</dbReference>
<gene>
    <name evidence="1" type="ORF">T458_20685</name>
</gene>
<keyword evidence="2" id="KW-1185">Reference proteome</keyword>
<reference evidence="1 2" key="1">
    <citation type="journal article" date="2014" name="Genome Announc.">
        <title>Draft Genome Sequence of Brevibacillus panacihumi Strain W25, a Halotolerant Hydrocarbon-Degrading Bacterium.</title>
        <authorList>
            <person name="Wang X."/>
            <person name="Jin D."/>
            <person name="Zhou L."/>
            <person name="Wu L."/>
            <person name="An W."/>
            <person name="Chen Y."/>
            <person name="Zhao L."/>
        </authorList>
    </citation>
    <scope>NUCLEOTIDE SEQUENCE [LARGE SCALE GENOMIC DNA]</scope>
    <source>
        <strain evidence="1 2">W25</strain>
    </source>
</reference>
<accession>V6M5Q2</accession>
<proteinExistence type="predicted"/>
<protein>
    <submittedName>
        <fullName evidence="1">Uncharacterized protein</fullName>
    </submittedName>
</protein>
<evidence type="ECO:0000313" key="2">
    <source>
        <dbReference type="Proteomes" id="UP000017973"/>
    </source>
</evidence>
<sequence>MKIIGSLARYWMGCRQSQRCPKRFIQIIQFYKTFPQIYTMVNGLF</sequence>
<dbReference type="HOGENOM" id="CLU_3196908_0_0_9"/>
<dbReference type="Proteomes" id="UP000017973">
    <property type="component" value="Unassembled WGS sequence"/>
</dbReference>
<evidence type="ECO:0000313" key="1">
    <source>
        <dbReference type="EMBL" id="EST53904.1"/>
    </source>
</evidence>
<organism evidence="1 2">
    <name type="scientific">Brevibacillus panacihumi W25</name>
    <dbReference type="NCBI Taxonomy" id="1408254"/>
    <lineage>
        <taxon>Bacteria</taxon>
        <taxon>Bacillati</taxon>
        <taxon>Bacillota</taxon>
        <taxon>Bacilli</taxon>
        <taxon>Bacillales</taxon>
        <taxon>Paenibacillaceae</taxon>
        <taxon>Brevibacillus</taxon>
    </lineage>
</organism>
<comment type="caution">
    <text evidence="1">The sequence shown here is derived from an EMBL/GenBank/DDBJ whole genome shotgun (WGS) entry which is preliminary data.</text>
</comment>